<accession>A0A6J4VVY8</accession>
<organism evidence="2">
    <name type="scientific">uncultured Synechococcales cyanobacterium</name>
    <dbReference type="NCBI Taxonomy" id="1936017"/>
    <lineage>
        <taxon>Bacteria</taxon>
        <taxon>Bacillati</taxon>
        <taxon>Cyanobacteriota</taxon>
        <taxon>Cyanophyceae</taxon>
        <taxon>Synechococcales</taxon>
        <taxon>environmental samples</taxon>
    </lineage>
</organism>
<dbReference type="PROSITE" id="PS51257">
    <property type="entry name" value="PROKAR_LIPOPROTEIN"/>
    <property type="match status" value="1"/>
</dbReference>
<gene>
    <name evidence="2" type="ORF">AVDCRST_MAG81-3588</name>
</gene>
<evidence type="ECO:0000256" key="1">
    <source>
        <dbReference type="SAM" id="MobiDB-lite"/>
    </source>
</evidence>
<name>A0A6J4VVY8_9CYAN</name>
<evidence type="ECO:0000313" key="2">
    <source>
        <dbReference type="EMBL" id="CAA9584427.1"/>
    </source>
</evidence>
<proteinExistence type="predicted"/>
<sequence length="175" mass="19042">MDKLIAWLSNIRLRQTLIIFVFGIVFLVSTACSGGNTQASSSTKPTTPEASAYQTDLKGVDQPSGNNLSQANQEYVLAAISDNLPRNRDQAAERAIENAKSAGNNQFAKTNQSSGNVLEDVREKLNLDEPLYPPTKEVLNDVENIAKETTKGTQRVAEDTVEGTRQAVESTVKSR</sequence>
<dbReference type="InterPro" id="IPR046599">
    <property type="entry name" value="DUF6658"/>
</dbReference>
<protein>
    <submittedName>
        <fullName evidence="2">Uncharacterized protein</fullName>
    </submittedName>
</protein>
<dbReference type="EMBL" id="CADCWO010000190">
    <property type="protein sequence ID" value="CAA9584427.1"/>
    <property type="molecule type" value="Genomic_DNA"/>
</dbReference>
<dbReference type="AlphaFoldDB" id="A0A6J4VVY8"/>
<feature type="region of interest" description="Disordered" evidence="1">
    <location>
        <begin position="149"/>
        <end position="175"/>
    </location>
</feature>
<reference evidence="2" key="1">
    <citation type="submission" date="2020-02" db="EMBL/GenBank/DDBJ databases">
        <authorList>
            <person name="Meier V. D."/>
        </authorList>
    </citation>
    <scope>NUCLEOTIDE SEQUENCE</scope>
    <source>
        <strain evidence="2">AVDCRST_MAG81</strain>
    </source>
</reference>
<dbReference type="Pfam" id="PF20363">
    <property type="entry name" value="DUF6658"/>
    <property type="match status" value="1"/>
</dbReference>